<feature type="region of interest" description="Disordered" evidence="1">
    <location>
        <begin position="80"/>
        <end position="125"/>
    </location>
</feature>
<sequence>MSELREGLYQSWVAHGQNRPLFELIKLEAKRPTKFYPVDDDLGGGAVFSDNASAQECLHLGEGMKMLRCADTKELGLAAIDAPGSRRSPLPSPQRRSPPPQHMAATATGAGTSSAGAGPSGTKSPVREALAGGALARTWPPRGCDRHSNSWSSAFAHLKQSWSKYVMLVWHTGQSILTRIWWTRKHWIDVCIDHGSRRVAFPSLLVMGGHPLGIALGRSLHSLLAEALKPQAAPLPHVRCAVQ</sequence>
<name>A0AAE0EU15_9CHLO</name>
<feature type="compositionally biased region" description="Pro residues" evidence="1">
    <location>
        <begin position="90"/>
        <end position="101"/>
    </location>
</feature>
<evidence type="ECO:0000313" key="2">
    <source>
        <dbReference type="EMBL" id="KAK3240636.1"/>
    </source>
</evidence>
<reference evidence="2 3" key="1">
    <citation type="journal article" date="2015" name="Genome Biol. Evol.">
        <title>Comparative Genomics of a Bacterivorous Green Alga Reveals Evolutionary Causalities and Consequences of Phago-Mixotrophic Mode of Nutrition.</title>
        <authorList>
            <person name="Burns J.A."/>
            <person name="Paasch A."/>
            <person name="Narechania A."/>
            <person name="Kim E."/>
        </authorList>
    </citation>
    <scope>NUCLEOTIDE SEQUENCE [LARGE SCALE GENOMIC DNA]</scope>
    <source>
        <strain evidence="2 3">PLY_AMNH</strain>
    </source>
</reference>
<dbReference type="Proteomes" id="UP001190700">
    <property type="component" value="Unassembled WGS sequence"/>
</dbReference>
<dbReference type="AlphaFoldDB" id="A0AAE0EU15"/>
<gene>
    <name evidence="2" type="ORF">CYMTET_49538</name>
</gene>
<feature type="compositionally biased region" description="Low complexity" evidence="1">
    <location>
        <begin position="104"/>
        <end position="124"/>
    </location>
</feature>
<accession>A0AAE0EU15</accession>
<evidence type="ECO:0000313" key="3">
    <source>
        <dbReference type="Proteomes" id="UP001190700"/>
    </source>
</evidence>
<evidence type="ECO:0000256" key="1">
    <source>
        <dbReference type="SAM" id="MobiDB-lite"/>
    </source>
</evidence>
<comment type="caution">
    <text evidence="2">The sequence shown here is derived from an EMBL/GenBank/DDBJ whole genome shotgun (WGS) entry which is preliminary data.</text>
</comment>
<keyword evidence="3" id="KW-1185">Reference proteome</keyword>
<protein>
    <submittedName>
        <fullName evidence="2">Uncharacterized protein</fullName>
    </submittedName>
</protein>
<organism evidence="2 3">
    <name type="scientific">Cymbomonas tetramitiformis</name>
    <dbReference type="NCBI Taxonomy" id="36881"/>
    <lineage>
        <taxon>Eukaryota</taxon>
        <taxon>Viridiplantae</taxon>
        <taxon>Chlorophyta</taxon>
        <taxon>Pyramimonadophyceae</taxon>
        <taxon>Pyramimonadales</taxon>
        <taxon>Pyramimonadaceae</taxon>
        <taxon>Cymbomonas</taxon>
    </lineage>
</organism>
<proteinExistence type="predicted"/>
<dbReference type="EMBL" id="LGRX02033586">
    <property type="protein sequence ID" value="KAK3240636.1"/>
    <property type="molecule type" value="Genomic_DNA"/>
</dbReference>